<keyword evidence="2" id="KW-0732">Signal</keyword>
<feature type="region of interest" description="Disordered" evidence="1">
    <location>
        <begin position="25"/>
        <end position="46"/>
    </location>
</feature>
<keyword evidence="4" id="KW-1185">Reference proteome</keyword>
<dbReference type="PANTHER" id="PTHR35567">
    <property type="entry name" value="MALATE DEHYDROGENASE (AFU_ORTHOLOGUE AFUA_2G13800)"/>
    <property type="match status" value="1"/>
</dbReference>
<evidence type="ECO:0000256" key="2">
    <source>
        <dbReference type="SAM" id="SignalP"/>
    </source>
</evidence>
<evidence type="ECO:0008006" key="5">
    <source>
        <dbReference type="Google" id="ProtNLM"/>
    </source>
</evidence>
<feature type="chain" id="PRO_5025647650" description="Malate dehydrogenase" evidence="2">
    <location>
        <begin position="18"/>
        <end position="265"/>
    </location>
</feature>
<dbReference type="Pfam" id="PF11937">
    <property type="entry name" value="DUF3455"/>
    <property type="match status" value="1"/>
</dbReference>
<sequence>MLFSIATLLLAAGLATAVPFQQEERRDATGLSDSWRRKNHNWAGRGSSRAAAQCSCDIASIQMPQAPKPLPPVSEGFSLYHIAVGRGTQNYTCDLSNATAIPAAAGAVATLVNATCLTANSPILAWSLAGWAYQDKSVKVPKTIPVNDFLKISGHHFFTDLTTAYFNLDTIGEGDDTWQSNYSQGAFKKINATDAPANAIEGSVPWLKLNSKNEADADDCAFQEVYRINTVGGAAPKTCEGQEAEFQIEYAAEYWFYGKPRASSY</sequence>
<proteinExistence type="predicted"/>
<dbReference type="Proteomes" id="UP000799539">
    <property type="component" value="Unassembled WGS sequence"/>
</dbReference>
<evidence type="ECO:0000313" key="4">
    <source>
        <dbReference type="Proteomes" id="UP000799539"/>
    </source>
</evidence>
<dbReference type="InterPro" id="IPR021851">
    <property type="entry name" value="DUF3455"/>
</dbReference>
<dbReference type="PANTHER" id="PTHR35567:SF1">
    <property type="entry name" value="CONSERVED FUNGAL PROTEIN (AFU_ORTHOLOGUE AFUA_1G14230)"/>
    <property type="match status" value="1"/>
</dbReference>
<reference evidence="3" key="1">
    <citation type="journal article" date="2020" name="Stud. Mycol.">
        <title>101 Dothideomycetes genomes: a test case for predicting lifestyles and emergence of pathogens.</title>
        <authorList>
            <person name="Haridas S."/>
            <person name="Albert R."/>
            <person name="Binder M."/>
            <person name="Bloem J."/>
            <person name="Labutti K."/>
            <person name="Salamov A."/>
            <person name="Andreopoulos B."/>
            <person name="Baker S."/>
            <person name="Barry K."/>
            <person name="Bills G."/>
            <person name="Bluhm B."/>
            <person name="Cannon C."/>
            <person name="Castanera R."/>
            <person name="Culley D."/>
            <person name="Daum C."/>
            <person name="Ezra D."/>
            <person name="Gonzalez J."/>
            <person name="Henrissat B."/>
            <person name="Kuo A."/>
            <person name="Liang C."/>
            <person name="Lipzen A."/>
            <person name="Lutzoni F."/>
            <person name="Magnuson J."/>
            <person name="Mondo S."/>
            <person name="Nolan M."/>
            <person name="Ohm R."/>
            <person name="Pangilinan J."/>
            <person name="Park H.-J."/>
            <person name="Ramirez L."/>
            <person name="Alfaro M."/>
            <person name="Sun H."/>
            <person name="Tritt A."/>
            <person name="Yoshinaga Y."/>
            <person name="Zwiers L.-H."/>
            <person name="Turgeon B."/>
            <person name="Goodwin S."/>
            <person name="Spatafora J."/>
            <person name="Crous P."/>
            <person name="Grigoriev I."/>
        </authorList>
    </citation>
    <scope>NUCLEOTIDE SEQUENCE</scope>
    <source>
        <strain evidence="3">SCOH1-5</strain>
    </source>
</reference>
<name>A0A6A6FHV9_9PEZI</name>
<organism evidence="3 4">
    <name type="scientific">Cercospora zeae-maydis SCOH1-5</name>
    <dbReference type="NCBI Taxonomy" id="717836"/>
    <lineage>
        <taxon>Eukaryota</taxon>
        <taxon>Fungi</taxon>
        <taxon>Dikarya</taxon>
        <taxon>Ascomycota</taxon>
        <taxon>Pezizomycotina</taxon>
        <taxon>Dothideomycetes</taxon>
        <taxon>Dothideomycetidae</taxon>
        <taxon>Mycosphaerellales</taxon>
        <taxon>Mycosphaerellaceae</taxon>
        <taxon>Cercospora</taxon>
    </lineage>
</organism>
<dbReference type="AlphaFoldDB" id="A0A6A6FHV9"/>
<dbReference type="OrthoDB" id="1859733at2759"/>
<evidence type="ECO:0000256" key="1">
    <source>
        <dbReference type="SAM" id="MobiDB-lite"/>
    </source>
</evidence>
<gene>
    <name evidence="3" type="ORF">CERZMDRAFT_117375</name>
</gene>
<accession>A0A6A6FHV9</accession>
<protein>
    <recommendedName>
        <fullName evidence="5">Malate dehydrogenase</fullName>
    </recommendedName>
</protein>
<dbReference type="EMBL" id="ML992671">
    <property type="protein sequence ID" value="KAF2213077.1"/>
    <property type="molecule type" value="Genomic_DNA"/>
</dbReference>
<feature type="signal peptide" evidence="2">
    <location>
        <begin position="1"/>
        <end position="17"/>
    </location>
</feature>
<evidence type="ECO:0000313" key="3">
    <source>
        <dbReference type="EMBL" id="KAF2213077.1"/>
    </source>
</evidence>